<dbReference type="Gene3D" id="1.10.620.20">
    <property type="entry name" value="Ribonucleotide Reductase, subunit A"/>
    <property type="match status" value="1"/>
</dbReference>
<sequence>MEGVSPSPSSRTTSTPLPPLCRARRQPLRPPPSLLPRRRLGSRRCVSCKPLLPHRRTETRRCVSCGASVSASTSVGRPASYPAAASFTILVAAARPLRLHNKLYEARIREIVADAVDIEREFGYTLPAALVGINGALMSQYIKFITDYVLRVLWAQKIRSPMSCPQHVRCNVTTAASPRLCAQLSAHLAFTRFAHSRAS</sequence>
<protein>
    <submittedName>
        <fullName evidence="2">Uncharacterized protein</fullName>
    </submittedName>
</protein>
<evidence type="ECO:0000313" key="3">
    <source>
        <dbReference type="Proteomes" id="UP000823388"/>
    </source>
</evidence>
<name>A0A8T0PZT5_PANVG</name>
<evidence type="ECO:0000256" key="1">
    <source>
        <dbReference type="SAM" id="MobiDB-lite"/>
    </source>
</evidence>
<proteinExistence type="predicted"/>
<gene>
    <name evidence="2" type="ORF">PVAP13_7NG217817</name>
</gene>
<dbReference type="AlphaFoldDB" id="A0A8T0PZT5"/>
<reference evidence="2" key="1">
    <citation type="submission" date="2020-05" db="EMBL/GenBank/DDBJ databases">
        <title>WGS assembly of Panicum virgatum.</title>
        <authorList>
            <person name="Lovell J.T."/>
            <person name="Jenkins J."/>
            <person name="Shu S."/>
            <person name="Juenger T.E."/>
            <person name="Schmutz J."/>
        </authorList>
    </citation>
    <scope>NUCLEOTIDE SEQUENCE</scope>
    <source>
        <strain evidence="2">AP13</strain>
    </source>
</reference>
<dbReference type="Proteomes" id="UP000823388">
    <property type="component" value="Chromosome 7N"/>
</dbReference>
<evidence type="ECO:0000313" key="2">
    <source>
        <dbReference type="EMBL" id="KAG2567130.1"/>
    </source>
</evidence>
<comment type="caution">
    <text evidence="2">The sequence shown here is derived from an EMBL/GenBank/DDBJ whole genome shotgun (WGS) entry which is preliminary data.</text>
</comment>
<dbReference type="SUPFAM" id="SSF47240">
    <property type="entry name" value="Ferritin-like"/>
    <property type="match status" value="1"/>
</dbReference>
<keyword evidence="3" id="KW-1185">Reference proteome</keyword>
<dbReference type="InterPro" id="IPR009078">
    <property type="entry name" value="Ferritin-like_SF"/>
</dbReference>
<feature type="region of interest" description="Disordered" evidence="1">
    <location>
        <begin position="1"/>
        <end position="36"/>
    </location>
</feature>
<dbReference type="GO" id="GO:0016491">
    <property type="term" value="F:oxidoreductase activity"/>
    <property type="evidence" value="ECO:0007669"/>
    <property type="project" value="InterPro"/>
</dbReference>
<dbReference type="InterPro" id="IPR012348">
    <property type="entry name" value="RNR-like"/>
</dbReference>
<organism evidence="2 3">
    <name type="scientific">Panicum virgatum</name>
    <name type="common">Blackwell switchgrass</name>
    <dbReference type="NCBI Taxonomy" id="38727"/>
    <lineage>
        <taxon>Eukaryota</taxon>
        <taxon>Viridiplantae</taxon>
        <taxon>Streptophyta</taxon>
        <taxon>Embryophyta</taxon>
        <taxon>Tracheophyta</taxon>
        <taxon>Spermatophyta</taxon>
        <taxon>Magnoliopsida</taxon>
        <taxon>Liliopsida</taxon>
        <taxon>Poales</taxon>
        <taxon>Poaceae</taxon>
        <taxon>PACMAD clade</taxon>
        <taxon>Panicoideae</taxon>
        <taxon>Panicodae</taxon>
        <taxon>Paniceae</taxon>
        <taxon>Panicinae</taxon>
        <taxon>Panicum</taxon>
        <taxon>Panicum sect. Hiantes</taxon>
    </lineage>
</organism>
<feature type="compositionally biased region" description="Low complexity" evidence="1">
    <location>
        <begin position="1"/>
        <end position="15"/>
    </location>
</feature>
<accession>A0A8T0PZT5</accession>
<dbReference type="EMBL" id="CM029050">
    <property type="protein sequence ID" value="KAG2567130.1"/>
    <property type="molecule type" value="Genomic_DNA"/>
</dbReference>